<keyword evidence="2" id="KW-1133">Transmembrane helix</keyword>
<dbReference type="Gene3D" id="3.40.190.10">
    <property type="entry name" value="Periplasmic binding protein-like II"/>
    <property type="match status" value="1"/>
</dbReference>
<evidence type="ECO:0000256" key="1">
    <source>
        <dbReference type="SAM" id="MobiDB-lite"/>
    </source>
</evidence>
<reference evidence="3 4" key="1">
    <citation type="journal article" date="2014" name="PLoS ONE">
        <title>Global Analysis of Gene Expression Profiles in Physic Nut (Jatropha curcas L.) Seedlings Exposed to Salt Stress.</title>
        <authorList>
            <person name="Zhang L."/>
            <person name="Zhang C."/>
            <person name="Wu P."/>
            <person name="Chen Y."/>
            <person name="Li M."/>
            <person name="Jiang H."/>
            <person name="Wu G."/>
        </authorList>
    </citation>
    <scope>NUCLEOTIDE SEQUENCE [LARGE SCALE GENOMIC DNA]</scope>
    <source>
        <strain evidence="4">cv. GZQX0401</strain>
        <tissue evidence="3">Young leaves</tissue>
    </source>
</reference>
<feature type="compositionally biased region" description="Polar residues" evidence="1">
    <location>
        <begin position="171"/>
        <end position="185"/>
    </location>
</feature>
<dbReference type="Proteomes" id="UP000027138">
    <property type="component" value="Unassembled WGS sequence"/>
</dbReference>
<keyword evidence="2" id="KW-0472">Membrane</keyword>
<feature type="region of interest" description="Disordered" evidence="1">
    <location>
        <begin position="138"/>
        <end position="185"/>
    </location>
</feature>
<dbReference type="PANTHER" id="PTHR18966">
    <property type="entry name" value="IONOTROPIC GLUTAMATE RECEPTOR"/>
    <property type="match status" value="1"/>
</dbReference>
<dbReference type="OrthoDB" id="5984008at2759"/>
<evidence type="ECO:0000313" key="3">
    <source>
        <dbReference type="EMBL" id="KDP33471.1"/>
    </source>
</evidence>
<proteinExistence type="predicted"/>
<feature type="compositionally biased region" description="Polar residues" evidence="1">
    <location>
        <begin position="143"/>
        <end position="153"/>
    </location>
</feature>
<dbReference type="InterPro" id="IPR015683">
    <property type="entry name" value="Ionotropic_Glu_rcpt"/>
</dbReference>
<name>A0A067KB65_JATCU</name>
<sequence>MKLLLAKYGSKYTMAAPILKTDGFGFAFPRGSPLVPDVSRAILNVTEGHKMREIEGAWFGIQDSYQDLSTSVSSNRLSLRSFWGLFMIAGIVAILSLITYVAMFVYEHRPSDSKGSIWSKIMYLLSIFDQKDMESHTFKRSDCNGTNPPSSNMELPRSTPLSIYLPEERGTSSGEQSDADSTSTV</sequence>
<keyword evidence="2" id="KW-0812">Transmembrane</keyword>
<dbReference type="EMBL" id="KK914539">
    <property type="protein sequence ID" value="KDP33471.1"/>
    <property type="molecule type" value="Genomic_DNA"/>
</dbReference>
<feature type="transmembrane region" description="Helical" evidence="2">
    <location>
        <begin position="82"/>
        <end position="106"/>
    </location>
</feature>
<protein>
    <recommendedName>
        <fullName evidence="5">Ionotropic glutamate receptor C-terminal domain-containing protein</fullName>
    </recommendedName>
</protein>
<accession>A0A067KB65</accession>
<evidence type="ECO:0008006" key="5">
    <source>
        <dbReference type="Google" id="ProtNLM"/>
    </source>
</evidence>
<gene>
    <name evidence="3" type="ORF">JCGZ_07042</name>
</gene>
<organism evidence="3 4">
    <name type="scientific">Jatropha curcas</name>
    <name type="common">Barbados nut</name>
    <dbReference type="NCBI Taxonomy" id="180498"/>
    <lineage>
        <taxon>Eukaryota</taxon>
        <taxon>Viridiplantae</taxon>
        <taxon>Streptophyta</taxon>
        <taxon>Embryophyta</taxon>
        <taxon>Tracheophyta</taxon>
        <taxon>Spermatophyta</taxon>
        <taxon>Magnoliopsida</taxon>
        <taxon>eudicotyledons</taxon>
        <taxon>Gunneridae</taxon>
        <taxon>Pentapetalae</taxon>
        <taxon>rosids</taxon>
        <taxon>fabids</taxon>
        <taxon>Malpighiales</taxon>
        <taxon>Euphorbiaceae</taxon>
        <taxon>Crotonoideae</taxon>
        <taxon>Jatropheae</taxon>
        <taxon>Jatropha</taxon>
    </lineage>
</organism>
<dbReference type="SUPFAM" id="SSF53850">
    <property type="entry name" value="Periplasmic binding protein-like II"/>
    <property type="match status" value="1"/>
</dbReference>
<keyword evidence="4" id="KW-1185">Reference proteome</keyword>
<dbReference type="STRING" id="180498.A0A067KB65"/>
<evidence type="ECO:0000313" key="4">
    <source>
        <dbReference type="Proteomes" id="UP000027138"/>
    </source>
</evidence>
<dbReference type="AlphaFoldDB" id="A0A067KB65"/>
<evidence type="ECO:0000256" key="2">
    <source>
        <dbReference type="SAM" id="Phobius"/>
    </source>
</evidence>